<name>A0A026WAN9_OOCBI</name>
<keyword evidence="2" id="KW-1185">Reference proteome</keyword>
<dbReference type="Proteomes" id="UP000053097">
    <property type="component" value="Unassembled WGS sequence"/>
</dbReference>
<evidence type="ECO:0000313" key="1">
    <source>
        <dbReference type="EMBL" id="EZA53048.1"/>
    </source>
</evidence>
<protein>
    <submittedName>
        <fullName evidence="1">Uncharacterized protein</fullName>
    </submittedName>
</protein>
<dbReference type="EMBL" id="KK107295">
    <property type="protein sequence ID" value="EZA53048.1"/>
    <property type="molecule type" value="Genomic_DNA"/>
</dbReference>
<proteinExistence type="predicted"/>
<evidence type="ECO:0000313" key="2">
    <source>
        <dbReference type="Proteomes" id="UP000053097"/>
    </source>
</evidence>
<accession>A0A026WAN9</accession>
<reference evidence="1 2" key="1">
    <citation type="journal article" date="2014" name="Curr. Biol.">
        <title>The genome of the clonal raider ant Cerapachys biroi.</title>
        <authorList>
            <person name="Oxley P.R."/>
            <person name="Ji L."/>
            <person name="Fetter-Pruneda I."/>
            <person name="McKenzie S.K."/>
            <person name="Li C."/>
            <person name="Hu H."/>
            <person name="Zhang G."/>
            <person name="Kronauer D.J."/>
        </authorList>
    </citation>
    <scope>NUCLEOTIDE SEQUENCE [LARGE SCALE GENOMIC DNA]</scope>
</reference>
<gene>
    <name evidence="1" type="ORF">X777_07226</name>
</gene>
<organism evidence="1 2">
    <name type="scientific">Ooceraea biroi</name>
    <name type="common">Clonal raider ant</name>
    <name type="synonym">Cerapachys biroi</name>
    <dbReference type="NCBI Taxonomy" id="2015173"/>
    <lineage>
        <taxon>Eukaryota</taxon>
        <taxon>Metazoa</taxon>
        <taxon>Ecdysozoa</taxon>
        <taxon>Arthropoda</taxon>
        <taxon>Hexapoda</taxon>
        <taxon>Insecta</taxon>
        <taxon>Pterygota</taxon>
        <taxon>Neoptera</taxon>
        <taxon>Endopterygota</taxon>
        <taxon>Hymenoptera</taxon>
        <taxon>Apocrita</taxon>
        <taxon>Aculeata</taxon>
        <taxon>Formicoidea</taxon>
        <taxon>Formicidae</taxon>
        <taxon>Dorylinae</taxon>
        <taxon>Ooceraea</taxon>
    </lineage>
</organism>
<sequence length="96" mass="10698">MNTVVISVSRSGRTDVTRAPRVTKKLRISFADEFVTDKTELILFSGVAESKSVRCRDANVIPVTRVIEGVSFKCLDERYGFPFDLPLASSRTSKDL</sequence>
<dbReference type="AlphaFoldDB" id="A0A026WAN9"/>